<proteinExistence type="predicted"/>
<organism evidence="1 2">
    <name type="scientific">Gordonia soli NBRC 108243</name>
    <dbReference type="NCBI Taxonomy" id="1223545"/>
    <lineage>
        <taxon>Bacteria</taxon>
        <taxon>Bacillati</taxon>
        <taxon>Actinomycetota</taxon>
        <taxon>Actinomycetes</taxon>
        <taxon>Mycobacteriales</taxon>
        <taxon>Gordoniaceae</taxon>
        <taxon>Gordonia</taxon>
    </lineage>
</organism>
<accession>M0QS01</accession>
<gene>
    <name evidence="1" type="ORF">GS4_37_00140</name>
</gene>
<dbReference type="Proteomes" id="UP000011666">
    <property type="component" value="Unassembled WGS sequence"/>
</dbReference>
<dbReference type="eggNOG" id="ENOG5031WA9">
    <property type="taxonomic scope" value="Bacteria"/>
</dbReference>
<evidence type="ECO:0000313" key="2">
    <source>
        <dbReference type="Proteomes" id="UP000011666"/>
    </source>
</evidence>
<evidence type="ECO:0000313" key="1">
    <source>
        <dbReference type="EMBL" id="GAC70587.1"/>
    </source>
</evidence>
<reference evidence="1 2" key="1">
    <citation type="submission" date="2013-01" db="EMBL/GenBank/DDBJ databases">
        <title>Whole genome shotgun sequence of Gordonia soli NBRC 108243.</title>
        <authorList>
            <person name="Isaki-Nakamura S."/>
            <person name="Hosoyama A."/>
            <person name="Tsuchikane K."/>
            <person name="Ando Y."/>
            <person name="Baba S."/>
            <person name="Ohji S."/>
            <person name="Hamada M."/>
            <person name="Tamura T."/>
            <person name="Yamazoe A."/>
            <person name="Yamazaki S."/>
            <person name="Fujita N."/>
        </authorList>
    </citation>
    <scope>NUCLEOTIDE SEQUENCE [LARGE SCALE GENOMIC DNA]</scope>
    <source>
        <strain evidence="1 2">NBRC 108243</strain>
    </source>
</reference>
<name>M0QS01_9ACTN</name>
<protein>
    <recommendedName>
        <fullName evidence="3">DUF3263 domain-containing protein</fullName>
    </recommendedName>
</protein>
<evidence type="ECO:0008006" key="3">
    <source>
        <dbReference type="Google" id="ProtNLM"/>
    </source>
</evidence>
<comment type="caution">
    <text evidence="1">The sequence shown here is derived from an EMBL/GenBank/DDBJ whole genome shotgun (WGS) entry which is preliminary data.</text>
</comment>
<dbReference type="EMBL" id="BANX01000037">
    <property type="protein sequence ID" value="GAC70587.1"/>
    <property type="molecule type" value="Genomic_DNA"/>
</dbReference>
<sequence length="81" mass="9367">MIDFARRWMPFDGSADDEIFTTFGLSPSDFYRRVHEMLAGSTVSRINGHANRRRLVRYCARKAEEHRDRPLRVGPTVVIAS</sequence>
<keyword evidence="2" id="KW-1185">Reference proteome</keyword>
<dbReference type="AlphaFoldDB" id="M0QS01"/>